<feature type="domain" description="Adenosine deaminase" evidence="5">
    <location>
        <begin position="13"/>
        <end position="341"/>
    </location>
</feature>
<evidence type="ECO:0000313" key="6">
    <source>
        <dbReference type="EMBL" id="KAH6646225.1"/>
    </source>
</evidence>
<dbReference type="EMBL" id="JAGPXC010000010">
    <property type="protein sequence ID" value="KAH6646225.1"/>
    <property type="molecule type" value="Genomic_DNA"/>
</dbReference>
<comment type="caution">
    <text evidence="6">The sequence shown here is derived from an EMBL/GenBank/DDBJ whole genome shotgun (WGS) entry which is preliminary data.</text>
</comment>
<dbReference type="Proteomes" id="UP000758603">
    <property type="component" value="Unassembled WGS sequence"/>
</dbReference>
<dbReference type="Pfam" id="PF00962">
    <property type="entry name" value="A_deaminase"/>
    <property type="match status" value="1"/>
</dbReference>
<evidence type="ECO:0000313" key="7">
    <source>
        <dbReference type="Proteomes" id="UP000758603"/>
    </source>
</evidence>
<dbReference type="NCBIfam" id="TIGR01430">
    <property type="entry name" value="aden_deam"/>
    <property type="match status" value="1"/>
</dbReference>
<dbReference type="GeneID" id="70132976"/>
<evidence type="ECO:0000259" key="5">
    <source>
        <dbReference type="Pfam" id="PF00962"/>
    </source>
</evidence>
<dbReference type="GO" id="GO:0046872">
    <property type="term" value="F:metal ion binding"/>
    <property type="evidence" value="ECO:0007669"/>
    <property type="project" value="UniProtKB-KW"/>
</dbReference>
<dbReference type="InterPro" id="IPR001365">
    <property type="entry name" value="A_deaminase_dom"/>
</dbReference>
<dbReference type="PANTHER" id="PTHR43114">
    <property type="entry name" value="ADENINE DEAMINASE"/>
    <property type="match status" value="1"/>
</dbReference>
<dbReference type="AlphaFoldDB" id="A0A9P8RN11"/>
<dbReference type="GO" id="GO:0019239">
    <property type="term" value="F:deaminase activity"/>
    <property type="evidence" value="ECO:0007669"/>
    <property type="project" value="InterPro"/>
</dbReference>
<keyword evidence="3" id="KW-0378">Hydrolase</keyword>
<dbReference type="SUPFAM" id="SSF51556">
    <property type="entry name" value="Metallo-dependent hydrolases"/>
    <property type="match status" value="1"/>
</dbReference>
<organism evidence="6 7">
    <name type="scientific">Truncatella angustata</name>
    <dbReference type="NCBI Taxonomy" id="152316"/>
    <lineage>
        <taxon>Eukaryota</taxon>
        <taxon>Fungi</taxon>
        <taxon>Dikarya</taxon>
        <taxon>Ascomycota</taxon>
        <taxon>Pezizomycotina</taxon>
        <taxon>Sordariomycetes</taxon>
        <taxon>Xylariomycetidae</taxon>
        <taxon>Amphisphaeriales</taxon>
        <taxon>Sporocadaceae</taxon>
        <taxon>Truncatella</taxon>
    </lineage>
</organism>
<accession>A0A9P8RN11</accession>
<reference evidence="6" key="1">
    <citation type="journal article" date="2021" name="Nat. Commun.">
        <title>Genetic determinants of endophytism in the Arabidopsis root mycobiome.</title>
        <authorList>
            <person name="Mesny F."/>
            <person name="Miyauchi S."/>
            <person name="Thiergart T."/>
            <person name="Pickel B."/>
            <person name="Atanasova L."/>
            <person name="Karlsson M."/>
            <person name="Huettel B."/>
            <person name="Barry K.W."/>
            <person name="Haridas S."/>
            <person name="Chen C."/>
            <person name="Bauer D."/>
            <person name="Andreopoulos W."/>
            <person name="Pangilinan J."/>
            <person name="LaButti K."/>
            <person name="Riley R."/>
            <person name="Lipzen A."/>
            <person name="Clum A."/>
            <person name="Drula E."/>
            <person name="Henrissat B."/>
            <person name="Kohler A."/>
            <person name="Grigoriev I.V."/>
            <person name="Martin F.M."/>
            <person name="Hacquard S."/>
        </authorList>
    </citation>
    <scope>NUCLEOTIDE SEQUENCE</scope>
    <source>
        <strain evidence="6">MPI-SDFR-AT-0073</strain>
    </source>
</reference>
<keyword evidence="2" id="KW-0479">Metal-binding</keyword>
<dbReference type="InterPro" id="IPR032466">
    <property type="entry name" value="Metal_Hydrolase"/>
</dbReference>
<dbReference type="RefSeq" id="XP_045952739.1">
    <property type="nucleotide sequence ID" value="XM_046104085.1"/>
</dbReference>
<evidence type="ECO:0000256" key="1">
    <source>
        <dbReference type="ARBA" id="ARBA00001947"/>
    </source>
</evidence>
<proteinExistence type="predicted"/>
<evidence type="ECO:0000256" key="2">
    <source>
        <dbReference type="ARBA" id="ARBA00022723"/>
    </source>
</evidence>
<evidence type="ECO:0000256" key="3">
    <source>
        <dbReference type="ARBA" id="ARBA00022801"/>
    </source>
</evidence>
<dbReference type="InterPro" id="IPR006330">
    <property type="entry name" value="Ado/ade_deaminase"/>
</dbReference>
<keyword evidence="7" id="KW-1185">Reference proteome</keyword>
<evidence type="ECO:0000256" key="4">
    <source>
        <dbReference type="ARBA" id="ARBA00022833"/>
    </source>
</evidence>
<name>A0A9P8RN11_9PEZI</name>
<dbReference type="Gene3D" id="3.20.20.140">
    <property type="entry name" value="Metal-dependent hydrolases"/>
    <property type="match status" value="1"/>
</dbReference>
<comment type="cofactor">
    <cofactor evidence="1">
        <name>Zn(2+)</name>
        <dbReference type="ChEBI" id="CHEBI:29105"/>
    </cofactor>
</comment>
<protein>
    <recommendedName>
        <fullName evidence="5">Adenosine deaminase domain-containing protein</fullName>
    </recommendedName>
</protein>
<dbReference type="OrthoDB" id="272271at2759"/>
<keyword evidence="4" id="KW-0862">Zinc</keyword>
<sequence length="343" mass="38510">MTKTKRQWLRALPKAELHLHLEGTVTPETLVVLSARHDAKPLTLEEARALYVFQDFLHFLRTFKLVLDRLQTPEDYALITREMMRGLHHQGVVHAEVYVAWGNILHWKSAHLKIYDVMTAMEDARLEVERELGGPSVLWIADATRQFGAEETGRVFRLAAELKEQFPTIIGVGIGGDEVGGPIEWFQDIYAEAKKAGLRLTAHAGEATGPVHGPLQMRAALAMGIERIGHGLAAQHDDELMDMLAKQQVPLEINVTSNVLTSCCPSVEDHPLPQFLSKGVLCTLNSDDPAMFGSDCLDEYVLVNDVFKFDLQQMKDLARNSIHASFLPEKRKEQIRKSIDAYK</sequence>
<dbReference type="PANTHER" id="PTHR43114:SF6">
    <property type="entry name" value="ADENINE DEAMINASE"/>
    <property type="match status" value="1"/>
</dbReference>
<gene>
    <name evidence="6" type="ORF">BKA67DRAFT_583591</name>
</gene>
<dbReference type="GO" id="GO:0016814">
    <property type="term" value="F:hydrolase activity, acting on carbon-nitrogen (but not peptide) bonds, in cyclic amidines"/>
    <property type="evidence" value="ECO:0007669"/>
    <property type="project" value="UniProtKB-ARBA"/>
</dbReference>